<dbReference type="Pfam" id="PF03235">
    <property type="entry name" value="GmrSD_N"/>
    <property type="match status" value="1"/>
</dbReference>
<name>A0ABW8F9D9_9ACTN</name>
<dbReference type="EMBL" id="JBIVGG010000003">
    <property type="protein sequence ID" value="MFJ4078649.1"/>
    <property type="molecule type" value="Genomic_DNA"/>
</dbReference>
<dbReference type="PANTHER" id="PTHR39639">
    <property type="entry name" value="CHROMOSOME 16, WHOLE GENOME SHOTGUN SEQUENCE"/>
    <property type="match status" value="1"/>
</dbReference>
<proteinExistence type="predicted"/>
<evidence type="ECO:0000313" key="2">
    <source>
        <dbReference type="EMBL" id="MFJ4078649.1"/>
    </source>
</evidence>
<gene>
    <name evidence="2" type="ORF">ACIP2Z_06840</name>
</gene>
<keyword evidence="3" id="KW-1185">Reference proteome</keyword>
<accession>A0ABW8F9D9</accession>
<reference evidence="2 3" key="1">
    <citation type="submission" date="2024-10" db="EMBL/GenBank/DDBJ databases">
        <title>The Natural Products Discovery Center: Release of the First 8490 Sequenced Strains for Exploring Actinobacteria Biosynthetic Diversity.</title>
        <authorList>
            <person name="Kalkreuter E."/>
            <person name="Kautsar S.A."/>
            <person name="Yang D."/>
            <person name="Bader C.D."/>
            <person name="Teijaro C.N."/>
            <person name="Fluegel L."/>
            <person name="Davis C.M."/>
            <person name="Simpson J.R."/>
            <person name="Lauterbach L."/>
            <person name="Steele A.D."/>
            <person name="Gui C."/>
            <person name="Meng S."/>
            <person name="Li G."/>
            <person name="Viehrig K."/>
            <person name="Ye F."/>
            <person name="Su P."/>
            <person name="Kiefer A.F."/>
            <person name="Nichols A."/>
            <person name="Cepeda A.J."/>
            <person name="Yan W."/>
            <person name="Fan B."/>
            <person name="Jiang Y."/>
            <person name="Adhikari A."/>
            <person name="Zheng C.-J."/>
            <person name="Schuster L."/>
            <person name="Cowan T.M."/>
            <person name="Smanski M.J."/>
            <person name="Chevrette M.G."/>
            <person name="De Carvalho L.P.S."/>
            <person name="Shen B."/>
        </authorList>
    </citation>
    <scope>NUCLEOTIDE SEQUENCE [LARGE SCALE GENOMIC DNA]</scope>
    <source>
        <strain evidence="2 3">NPDC089932</strain>
    </source>
</reference>
<evidence type="ECO:0000259" key="1">
    <source>
        <dbReference type="Pfam" id="PF03235"/>
    </source>
</evidence>
<evidence type="ECO:0000313" key="3">
    <source>
        <dbReference type="Proteomes" id="UP001617511"/>
    </source>
</evidence>
<sequence>MQGSAPQTFTIAEFLKWSDDKELNLNPKFQRGPVWASPARSYLIDSIIRGYPIPKLLLRTSIDRDTRRTIRDVVDGQQRLRTIIDFAAGKFALTSRAGEYRGFRYSDLEDEEKDAFLAYKLTCEQLINASDDDVLEVFLRINSYAVPVNGSELRNARFDNDFSSYVKELSREIPDVWDLGVVSNRERVRMVDHATVAELLGFMIRGVAAGADSDITELYESQKETPLENLPRESDFLDVMHTAAELLGDLKGEAIVARPHFLMLSAAIMYAKGILPEGRLVFSEIERPQFPLSDVDATVTALSHLNTAIETPVEDLDTRALPFIEARSSSQRISSRQVRFEYFCRALAGKSFYDM</sequence>
<dbReference type="RefSeq" id="WP_402070829.1">
    <property type="nucleotide sequence ID" value="NZ_JBIVGG010000003.1"/>
</dbReference>
<comment type="caution">
    <text evidence="2">The sequence shown here is derived from an EMBL/GenBank/DDBJ whole genome shotgun (WGS) entry which is preliminary data.</text>
</comment>
<dbReference type="InterPro" id="IPR004919">
    <property type="entry name" value="GmrSD_N"/>
</dbReference>
<dbReference type="PANTHER" id="PTHR39639:SF1">
    <property type="entry name" value="DUF262 DOMAIN-CONTAINING PROTEIN"/>
    <property type="match status" value="1"/>
</dbReference>
<dbReference type="Proteomes" id="UP001617511">
    <property type="component" value="Unassembled WGS sequence"/>
</dbReference>
<organism evidence="2 3">
    <name type="scientific">Streptomyces iakyrus</name>
    <dbReference type="NCBI Taxonomy" id="68219"/>
    <lineage>
        <taxon>Bacteria</taxon>
        <taxon>Bacillati</taxon>
        <taxon>Actinomycetota</taxon>
        <taxon>Actinomycetes</taxon>
        <taxon>Kitasatosporales</taxon>
        <taxon>Streptomycetaceae</taxon>
        <taxon>Streptomyces</taxon>
    </lineage>
</organism>
<protein>
    <submittedName>
        <fullName evidence="2">DUF262 domain-containing protein</fullName>
    </submittedName>
</protein>
<feature type="domain" description="GmrSD restriction endonucleases N-terminal" evidence="1">
    <location>
        <begin position="22"/>
        <end position="158"/>
    </location>
</feature>